<evidence type="ECO:0000313" key="6">
    <source>
        <dbReference type="Proteomes" id="UP000044377"/>
    </source>
</evidence>
<evidence type="ECO:0000256" key="2">
    <source>
        <dbReference type="ARBA" id="ARBA00023125"/>
    </source>
</evidence>
<dbReference type="Pfam" id="PF00196">
    <property type="entry name" value="GerE"/>
    <property type="match status" value="1"/>
</dbReference>
<keyword evidence="1" id="KW-0805">Transcription regulation</keyword>
<evidence type="ECO:0000313" key="5">
    <source>
        <dbReference type="EMBL" id="CPR16856.1"/>
    </source>
</evidence>
<dbReference type="PANTHER" id="PTHR44688:SF16">
    <property type="entry name" value="DNA-BINDING TRANSCRIPTIONAL ACTIVATOR DEVR_DOSR"/>
    <property type="match status" value="1"/>
</dbReference>
<name>A0A0G4JVG8_9GAMM</name>
<organism evidence="5 6">
    <name type="scientific">Brenneria goodwinii</name>
    <dbReference type="NCBI Taxonomy" id="1109412"/>
    <lineage>
        <taxon>Bacteria</taxon>
        <taxon>Pseudomonadati</taxon>
        <taxon>Pseudomonadota</taxon>
        <taxon>Gammaproteobacteria</taxon>
        <taxon>Enterobacterales</taxon>
        <taxon>Pectobacteriaceae</taxon>
        <taxon>Brenneria</taxon>
    </lineage>
</organism>
<feature type="domain" description="HTH luxR-type" evidence="4">
    <location>
        <begin position="192"/>
        <end position="257"/>
    </location>
</feature>
<dbReference type="Gene3D" id="1.10.10.10">
    <property type="entry name" value="Winged helix-like DNA-binding domain superfamily/Winged helix DNA-binding domain"/>
    <property type="match status" value="1"/>
</dbReference>
<dbReference type="OrthoDB" id="343383at2"/>
<dbReference type="InterPro" id="IPR016032">
    <property type="entry name" value="Sig_transdc_resp-reg_C-effctor"/>
</dbReference>
<dbReference type="InterPro" id="IPR000792">
    <property type="entry name" value="Tscrpt_reg_LuxR_C"/>
</dbReference>
<dbReference type="GO" id="GO:0003677">
    <property type="term" value="F:DNA binding"/>
    <property type="evidence" value="ECO:0007669"/>
    <property type="project" value="UniProtKB-KW"/>
</dbReference>
<dbReference type="EMBL" id="CGIG01000001">
    <property type="protein sequence ID" value="CPR16856.1"/>
    <property type="molecule type" value="Genomic_DNA"/>
</dbReference>
<dbReference type="PANTHER" id="PTHR44688">
    <property type="entry name" value="DNA-BINDING TRANSCRIPTIONAL ACTIVATOR DEVR_DOSR"/>
    <property type="match status" value="1"/>
</dbReference>
<dbReference type="RefSeq" id="WP_048637410.1">
    <property type="nucleotide sequence ID" value="NZ_CGIG01000001.1"/>
</dbReference>
<keyword evidence="3" id="KW-0804">Transcription</keyword>
<dbReference type="PRINTS" id="PR00038">
    <property type="entry name" value="HTHLUXR"/>
</dbReference>
<dbReference type="PROSITE" id="PS50043">
    <property type="entry name" value="HTH_LUXR_2"/>
    <property type="match status" value="1"/>
</dbReference>
<sequence length="261" mass="29611">MDWIESSARIVDSLDTPEFAPHLIAALRTVVPFEHTVIFAYYEGRKPIALHDDFPDKKRCVMVDDYQAGPYLLDPFFRHAAIVGNPRLVRLRDLAPDRFYQGEYFRNYYIQTGLAEEIGFMVNLGQGVSIVISAMRTSRRFSAWEFRKLRDLLPFVNAVSRRNWANLVQRFADQPAPARGPKLAELIDRAFQNIGSNLLTPREAEIVGYILKGYSAKATSQALGISLGTVRIHKRNLYGKLRISSQGELFSLFIAALTALE</sequence>
<dbReference type="SMART" id="SM00421">
    <property type="entry name" value="HTH_LUXR"/>
    <property type="match status" value="1"/>
</dbReference>
<evidence type="ECO:0000259" key="4">
    <source>
        <dbReference type="PROSITE" id="PS50043"/>
    </source>
</evidence>
<keyword evidence="2" id="KW-0238">DNA-binding</keyword>
<dbReference type="GO" id="GO:0006355">
    <property type="term" value="P:regulation of DNA-templated transcription"/>
    <property type="evidence" value="ECO:0007669"/>
    <property type="project" value="InterPro"/>
</dbReference>
<proteinExistence type="predicted"/>
<dbReference type="STRING" id="1109412.BN1221_02314"/>
<evidence type="ECO:0000256" key="1">
    <source>
        <dbReference type="ARBA" id="ARBA00023015"/>
    </source>
</evidence>
<accession>A0A0G4JVG8</accession>
<dbReference type="AlphaFoldDB" id="A0A0G4JVG8"/>
<protein>
    <submittedName>
        <fullName evidence="5">Transcriptional regulator, LuxR family</fullName>
    </submittedName>
</protein>
<dbReference type="CDD" id="cd06170">
    <property type="entry name" value="LuxR_C_like"/>
    <property type="match status" value="1"/>
</dbReference>
<evidence type="ECO:0000256" key="3">
    <source>
        <dbReference type="ARBA" id="ARBA00023163"/>
    </source>
</evidence>
<gene>
    <name evidence="5" type="ORF">BN1221_02314</name>
</gene>
<dbReference type="InterPro" id="IPR036388">
    <property type="entry name" value="WH-like_DNA-bd_sf"/>
</dbReference>
<dbReference type="Proteomes" id="UP000044377">
    <property type="component" value="Unassembled WGS sequence"/>
</dbReference>
<keyword evidence="6" id="KW-1185">Reference proteome</keyword>
<dbReference type="SUPFAM" id="SSF46894">
    <property type="entry name" value="C-terminal effector domain of the bipartite response regulators"/>
    <property type="match status" value="1"/>
</dbReference>
<reference evidence="6" key="1">
    <citation type="submission" date="2015-01" db="EMBL/GenBank/DDBJ databases">
        <authorList>
            <person name="Paterson Steve"/>
        </authorList>
    </citation>
    <scope>NUCLEOTIDE SEQUENCE [LARGE SCALE GENOMIC DNA]</scope>
    <source>
        <strain evidence="6">OBR1</strain>
    </source>
</reference>